<gene>
    <name evidence="1" type="ORF">ABDJ85_08585</name>
</gene>
<organism evidence="1 2">
    <name type="scientific">Roseateles paludis</name>
    <dbReference type="NCBI Taxonomy" id="3145238"/>
    <lineage>
        <taxon>Bacteria</taxon>
        <taxon>Pseudomonadati</taxon>
        <taxon>Pseudomonadota</taxon>
        <taxon>Betaproteobacteria</taxon>
        <taxon>Burkholderiales</taxon>
        <taxon>Sphaerotilaceae</taxon>
        <taxon>Roseateles</taxon>
    </lineage>
</organism>
<name>A0ABV0G1B1_9BURK</name>
<sequence>MKLIPLTDMRGQLRSGAPLLWGVRDAQGNLLLGKGHVIASDDMLEALLARGMFVDAEEAKAGRGEAVAAPPLTFVARWNALQSRLSNLLRTPDDKHFLSRVGECVSVIGTLGERNADQLIYSIVRHDHERYAAYGVHHALHVASLVALLARRLQWPQAKFESAVGAALTMNLSIIELQGQLAARGGRPTPSQQEAITAHPAMSATLLRAAGLTDPVWLEAVEQHHEVPGGTGYPGGIKEPSDISQALRWIDIFLAKHAGRADRTSVPAQQAARELFVASQGHPVGAMLIKEFGIFPPGCFVKLASGETAVVVRRGAAANTPSAVAITNKNGDALADFPRRDTALQQFSILSTVPDRSVMVRVNSEKLFA</sequence>
<dbReference type="RefSeq" id="WP_347704341.1">
    <property type="nucleotide sequence ID" value="NZ_JBDPZD010000002.1"/>
</dbReference>
<dbReference type="Gene3D" id="1.10.3210.10">
    <property type="entry name" value="Hypothetical protein af1432"/>
    <property type="match status" value="1"/>
</dbReference>
<comment type="caution">
    <text evidence="1">The sequence shown here is derived from an EMBL/GenBank/DDBJ whole genome shotgun (WGS) entry which is preliminary data.</text>
</comment>
<proteinExistence type="predicted"/>
<evidence type="ECO:0000313" key="1">
    <source>
        <dbReference type="EMBL" id="MEO3691522.1"/>
    </source>
</evidence>
<accession>A0ABV0G1B1</accession>
<reference evidence="1 2" key="1">
    <citation type="submission" date="2024-05" db="EMBL/GenBank/DDBJ databases">
        <title>Roseateles sp. DJS-2-20 16S ribosomal RNA gene Genome sequencing and assembly.</title>
        <authorList>
            <person name="Woo H."/>
        </authorList>
    </citation>
    <scope>NUCLEOTIDE SEQUENCE [LARGE SCALE GENOMIC DNA]</scope>
    <source>
        <strain evidence="1 2">DJS-2-20</strain>
    </source>
</reference>
<keyword evidence="2" id="KW-1185">Reference proteome</keyword>
<dbReference type="SUPFAM" id="SSF109604">
    <property type="entry name" value="HD-domain/PDEase-like"/>
    <property type="match status" value="1"/>
</dbReference>
<protein>
    <submittedName>
        <fullName evidence="1">HD domain-containing phosphohydrolase</fullName>
    </submittedName>
</protein>
<dbReference type="Proteomes" id="UP001495147">
    <property type="component" value="Unassembled WGS sequence"/>
</dbReference>
<dbReference type="Pfam" id="PF13487">
    <property type="entry name" value="HD_5"/>
    <property type="match status" value="1"/>
</dbReference>
<dbReference type="EMBL" id="JBDPZD010000002">
    <property type="protein sequence ID" value="MEO3691522.1"/>
    <property type="molecule type" value="Genomic_DNA"/>
</dbReference>
<evidence type="ECO:0000313" key="2">
    <source>
        <dbReference type="Proteomes" id="UP001495147"/>
    </source>
</evidence>